<feature type="compositionally biased region" description="Basic residues" evidence="1">
    <location>
        <begin position="87"/>
        <end position="96"/>
    </location>
</feature>
<protein>
    <submittedName>
        <fullName evidence="2">Uncharacterized protein</fullName>
    </submittedName>
</protein>
<accession>A0A834VXY8</accession>
<comment type="caution">
    <text evidence="2">The sequence shown here is derived from an EMBL/GenBank/DDBJ whole genome shotgun (WGS) entry which is preliminary data.</text>
</comment>
<name>A0A834VXY8_9FABA</name>
<organism evidence="2 3">
    <name type="scientific">Senna tora</name>
    <dbReference type="NCBI Taxonomy" id="362788"/>
    <lineage>
        <taxon>Eukaryota</taxon>
        <taxon>Viridiplantae</taxon>
        <taxon>Streptophyta</taxon>
        <taxon>Embryophyta</taxon>
        <taxon>Tracheophyta</taxon>
        <taxon>Spermatophyta</taxon>
        <taxon>Magnoliopsida</taxon>
        <taxon>eudicotyledons</taxon>
        <taxon>Gunneridae</taxon>
        <taxon>Pentapetalae</taxon>
        <taxon>rosids</taxon>
        <taxon>fabids</taxon>
        <taxon>Fabales</taxon>
        <taxon>Fabaceae</taxon>
        <taxon>Caesalpinioideae</taxon>
        <taxon>Cassia clade</taxon>
        <taxon>Senna</taxon>
    </lineage>
</organism>
<evidence type="ECO:0000313" key="2">
    <source>
        <dbReference type="EMBL" id="KAF7800375.1"/>
    </source>
</evidence>
<feature type="region of interest" description="Disordered" evidence="1">
    <location>
        <begin position="81"/>
        <end position="119"/>
    </location>
</feature>
<dbReference type="EMBL" id="JAAIUW010000435">
    <property type="protein sequence ID" value="KAF7800375.1"/>
    <property type="molecule type" value="Genomic_DNA"/>
</dbReference>
<evidence type="ECO:0000313" key="3">
    <source>
        <dbReference type="Proteomes" id="UP000634136"/>
    </source>
</evidence>
<proteinExistence type="predicted"/>
<gene>
    <name evidence="2" type="ORF">G2W53_045248</name>
</gene>
<reference evidence="2" key="1">
    <citation type="submission" date="2020-09" db="EMBL/GenBank/DDBJ databases">
        <title>Genome-Enabled Discovery of Anthraquinone Biosynthesis in Senna tora.</title>
        <authorList>
            <person name="Kang S.-H."/>
            <person name="Pandey R.P."/>
            <person name="Lee C.-M."/>
            <person name="Sim J.-S."/>
            <person name="Jeong J.-T."/>
            <person name="Choi B.-S."/>
            <person name="Jung M."/>
            <person name="Ginzburg D."/>
            <person name="Zhao K."/>
            <person name="Won S.Y."/>
            <person name="Oh T.-J."/>
            <person name="Yu Y."/>
            <person name="Kim N.-H."/>
            <person name="Lee O.R."/>
            <person name="Lee T.-H."/>
            <person name="Bashyal P."/>
            <person name="Kim T.-S."/>
            <person name="Lee W.-H."/>
            <person name="Kawkins C."/>
            <person name="Kim C.-K."/>
            <person name="Kim J.S."/>
            <person name="Ahn B.O."/>
            <person name="Rhee S.Y."/>
            <person name="Sohng J.K."/>
        </authorList>
    </citation>
    <scope>NUCLEOTIDE SEQUENCE</scope>
    <source>
        <tissue evidence="2">Leaf</tissue>
    </source>
</reference>
<keyword evidence="3" id="KW-1185">Reference proteome</keyword>
<sequence length="159" mass="17466">MEAWEFESQKPGTKQFLVVSVCESMKVRRKHEGGKNISIIANLIDQCKGIKVEATVIYSGSGEESVCCKWSEENLHFHLPLSNKPSRNAHKNHGKHPSSTNTVAHAEAPPVDAHSGTRQYSRRLAHDAHTVAATNSLGASTLSISLTINPKCVLERRLT</sequence>
<evidence type="ECO:0000256" key="1">
    <source>
        <dbReference type="SAM" id="MobiDB-lite"/>
    </source>
</evidence>
<dbReference type="Proteomes" id="UP000634136">
    <property type="component" value="Unassembled WGS sequence"/>
</dbReference>
<dbReference type="AlphaFoldDB" id="A0A834VXY8"/>